<accession>A0AC61U3A7</accession>
<evidence type="ECO:0000313" key="2">
    <source>
        <dbReference type="Proteomes" id="UP001059663"/>
    </source>
</evidence>
<organism evidence="1 2">
    <name type="scientific">Janibacter limosus</name>
    <dbReference type="NCBI Taxonomy" id="53458"/>
    <lineage>
        <taxon>Bacteria</taxon>
        <taxon>Bacillati</taxon>
        <taxon>Actinomycetota</taxon>
        <taxon>Actinomycetes</taxon>
        <taxon>Micrococcales</taxon>
        <taxon>Intrasporangiaceae</taxon>
        <taxon>Janibacter</taxon>
    </lineage>
</organism>
<protein>
    <submittedName>
        <fullName evidence="1">Uncharacterized protein</fullName>
    </submittedName>
</protein>
<dbReference type="Proteomes" id="UP001059663">
    <property type="component" value="Chromosome"/>
</dbReference>
<proteinExistence type="predicted"/>
<sequence>MCDLGRDHVPGLAGQQALSGTTGRLGPELLAPGTVVESSVLDGDSRCCSRGHEDRLVIPG</sequence>
<name>A0AC61U3A7_9MICO</name>
<gene>
    <name evidence="1" type="ORF">LP422_19195</name>
</gene>
<evidence type="ECO:0000313" key="1">
    <source>
        <dbReference type="EMBL" id="UUZ44489.1"/>
    </source>
</evidence>
<reference evidence="1" key="1">
    <citation type="submission" date="2021-11" db="EMBL/GenBank/DDBJ databases">
        <title>Study of the species diversity of bacterial strains isolated from a unique natural object - Shulgan-Tash cave (Bashkiria).</title>
        <authorList>
            <person name="Sazanova A.L."/>
            <person name="Chirak E.R."/>
            <person name="Safronova V.I."/>
        </authorList>
    </citation>
    <scope>NUCLEOTIDE SEQUENCE</scope>
    <source>
        <strain evidence="1">P1</strain>
    </source>
</reference>
<dbReference type="EMBL" id="CP087977">
    <property type="protein sequence ID" value="UUZ44489.1"/>
    <property type="molecule type" value="Genomic_DNA"/>
</dbReference>